<protein>
    <submittedName>
        <fullName evidence="3">EamA family transporter</fullName>
    </submittedName>
</protein>
<feature type="transmembrane region" description="Helical" evidence="1">
    <location>
        <begin position="149"/>
        <end position="168"/>
    </location>
</feature>
<dbReference type="EMBL" id="SACQ01000003">
    <property type="protein sequence ID" value="RVU31039.1"/>
    <property type="molecule type" value="Genomic_DNA"/>
</dbReference>
<organism evidence="3 4">
    <name type="scientific">Neptunomonas marina</name>
    <dbReference type="NCBI Taxonomy" id="1815562"/>
    <lineage>
        <taxon>Bacteria</taxon>
        <taxon>Pseudomonadati</taxon>
        <taxon>Pseudomonadota</taxon>
        <taxon>Gammaproteobacteria</taxon>
        <taxon>Oceanospirillales</taxon>
        <taxon>Oceanospirillaceae</taxon>
        <taxon>Neptunomonas</taxon>
    </lineage>
</organism>
<feature type="transmembrane region" description="Helical" evidence="1">
    <location>
        <begin position="180"/>
        <end position="198"/>
    </location>
</feature>
<dbReference type="AlphaFoldDB" id="A0A437Q9C7"/>
<evidence type="ECO:0000259" key="2">
    <source>
        <dbReference type="Pfam" id="PF00892"/>
    </source>
</evidence>
<keyword evidence="1" id="KW-0472">Membrane</keyword>
<dbReference type="PANTHER" id="PTHR22911:SF76">
    <property type="entry name" value="EAMA DOMAIN-CONTAINING PROTEIN"/>
    <property type="match status" value="1"/>
</dbReference>
<reference evidence="3 4" key="1">
    <citation type="submission" date="2019-01" db="EMBL/GenBank/DDBJ databases">
        <authorList>
            <person name="Chen W.-M."/>
        </authorList>
    </citation>
    <scope>NUCLEOTIDE SEQUENCE [LARGE SCALE GENOMIC DNA]</scope>
    <source>
        <strain evidence="3 4">HPM-16</strain>
    </source>
</reference>
<feature type="transmembrane region" description="Helical" evidence="1">
    <location>
        <begin position="66"/>
        <end position="84"/>
    </location>
</feature>
<feature type="transmembrane region" description="Helical" evidence="1">
    <location>
        <begin position="264"/>
        <end position="285"/>
    </location>
</feature>
<dbReference type="InterPro" id="IPR000620">
    <property type="entry name" value="EamA_dom"/>
</dbReference>
<keyword evidence="1" id="KW-0812">Transmembrane</keyword>
<evidence type="ECO:0000256" key="1">
    <source>
        <dbReference type="SAM" id="Phobius"/>
    </source>
</evidence>
<sequence length="289" mass="31354">MKATAIGSISILLWGTLALFTQLTGGKIPPFQLLSMAFGVAFVVMATNWLRRGHVGQRYLRQPWQVWVLGVGSYFAFHFCYFMAMRFAPAIQVSLIAYMWPLLIVLLSSFLPEHRFRWQYIVGGGVALAGCWVLMGGVDALMHMAEGELKGYLFAVACAFIWSGYSVLSRLTQAVSTDVVGWFCCFTALLSAICHLLLETTVWPTSGAQWSGILLLGLGPMGVAFFTWDYGIKHGNLPLLGVLSYGAPLISVVLLAAFTDAVLTKATIIAAALIVAGSLFAAMAARKPV</sequence>
<dbReference type="GO" id="GO:0016020">
    <property type="term" value="C:membrane"/>
    <property type="evidence" value="ECO:0007669"/>
    <property type="project" value="InterPro"/>
</dbReference>
<accession>A0A437Q9C7</accession>
<dbReference type="RefSeq" id="WP_127693884.1">
    <property type="nucleotide sequence ID" value="NZ_SACQ01000003.1"/>
</dbReference>
<dbReference type="SUPFAM" id="SSF103481">
    <property type="entry name" value="Multidrug resistance efflux transporter EmrE"/>
    <property type="match status" value="2"/>
</dbReference>
<dbReference type="PANTHER" id="PTHR22911">
    <property type="entry name" value="ACYL-MALONYL CONDENSING ENZYME-RELATED"/>
    <property type="match status" value="1"/>
</dbReference>
<feature type="transmembrane region" description="Helical" evidence="1">
    <location>
        <begin position="28"/>
        <end position="46"/>
    </location>
</feature>
<feature type="transmembrane region" description="Helical" evidence="1">
    <location>
        <begin position="237"/>
        <end position="258"/>
    </location>
</feature>
<name>A0A437Q9C7_9GAMM</name>
<evidence type="ECO:0000313" key="4">
    <source>
        <dbReference type="Proteomes" id="UP000282818"/>
    </source>
</evidence>
<dbReference type="Proteomes" id="UP000282818">
    <property type="component" value="Unassembled WGS sequence"/>
</dbReference>
<keyword evidence="1" id="KW-1133">Transmembrane helix</keyword>
<dbReference type="InterPro" id="IPR037185">
    <property type="entry name" value="EmrE-like"/>
</dbReference>
<keyword evidence="4" id="KW-1185">Reference proteome</keyword>
<gene>
    <name evidence="3" type="ORF">EOE65_08500</name>
</gene>
<feature type="domain" description="EamA" evidence="2">
    <location>
        <begin position="8"/>
        <end position="135"/>
    </location>
</feature>
<dbReference type="Pfam" id="PF00892">
    <property type="entry name" value="EamA"/>
    <property type="match status" value="2"/>
</dbReference>
<feature type="transmembrane region" description="Helical" evidence="1">
    <location>
        <begin position="90"/>
        <end position="111"/>
    </location>
</feature>
<comment type="caution">
    <text evidence="3">The sequence shown here is derived from an EMBL/GenBank/DDBJ whole genome shotgun (WGS) entry which is preliminary data.</text>
</comment>
<evidence type="ECO:0000313" key="3">
    <source>
        <dbReference type="EMBL" id="RVU31039.1"/>
    </source>
</evidence>
<feature type="transmembrane region" description="Helical" evidence="1">
    <location>
        <begin position="118"/>
        <end position="137"/>
    </location>
</feature>
<feature type="transmembrane region" description="Helical" evidence="1">
    <location>
        <begin position="210"/>
        <end position="230"/>
    </location>
</feature>
<feature type="domain" description="EamA" evidence="2">
    <location>
        <begin position="150"/>
        <end position="281"/>
    </location>
</feature>
<proteinExistence type="predicted"/>